<dbReference type="AlphaFoldDB" id="A0A848D8Q8"/>
<dbReference type="EMBL" id="WNEG01000034">
    <property type="protein sequence ID" value="NMG82946.1"/>
    <property type="molecule type" value="Genomic_DNA"/>
</dbReference>
<reference evidence="1" key="1">
    <citation type="journal article" date="2020" name="MBio">
        <title>'Candidatus Ethanoperedens,' a Thermophilic Genus of Archaea Mediating the Anaerobic Oxidation of Ethane.</title>
        <authorList>
            <person name="Hahn C.J."/>
            <person name="Laso-Perez R."/>
            <person name="Vulcano F."/>
            <person name="Vaziourakis K.M."/>
            <person name="Stokke R."/>
            <person name="Steen I.H."/>
            <person name="Teske A."/>
            <person name="Boetius A."/>
            <person name="Liebeke M."/>
            <person name="Amann R."/>
            <person name="Knittel K."/>
            <person name="Wegener G."/>
        </authorList>
    </citation>
    <scope>NUCLEOTIDE SEQUENCE</scope>
    <source>
        <strain evidence="1">GoM-Arc1-LC-WB58</strain>
    </source>
</reference>
<proteinExistence type="predicted"/>
<comment type="caution">
    <text evidence="1">The sequence shown here is derived from an EMBL/GenBank/DDBJ whole genome shotgun (WGS) entry which is preliminary data.</text>
</comment>
<protein>
    <submittedName>
        <fullName evidence="1">Uncharacterized protein</fullName>
    </submittedName>
</protein>
<name>A0A848D8Q8_9EURY</name>
<dbReference type="Proteomes" id="UP000606580">
    <property type="component" value="Unassembled WGS sequence"/>
</dbReference>
<evidence type="ECO:0000313" key="1">
    <source>
        <dbReference type="EMBL" id="NMG82946.1"/>
    </source>
</evidence>
<organism evidence="1 2">
    <name type="scientific">Candidatus Ethanoperedens thermophilum</name>
    <dbReference type="NCBI Taxonomy" id="2766897"/>
    <lineage>
        <taxon>Archaea</taxon>
        <taxon>Methanobacteriati</taxon>
        <taxon>Methanobacteriota</taxon>
        <taxon>Stenosarchaea group</taxon>
        <taxon>Methanomicrobia</taxon>
        <taxon>Methanosarcinales</taxon>
        <taxon>Methanosarcinales incertae sedis</taxon>
        <taxon>GOM Arc I cluster</taxon>
        <taxon>Candidatus Ethanoperedens</taxon>
    </lineage>
</organism>
<sequence length="51" mass="5508">MNASNILVDSFAWLEILNGSDRGKIALSVIKESSKVFTIKSGRKPMSLVVG</sequence>
<gene>
    <name evidence="1" type="ORF">GIS02_01915</name>
</gene>
<evidence type="ECO:0000313" key="2">
    <source>
        <dbReference type="Proteomes" id="UP000606580"/>
    </source>
</evidence>
<accession>A0A848D8Q8</accession>